<comment type="caution">
    <text evidence="6">The sequence shown here is derived from an EMBL/GenBank/DDBJ whole genome shotgun (WGS) entry which is preliminary data.</text>
</comment>
<name>A0A2B7Y5E0_POLH7</name>
<keyword evidence="3" id="KW-0949">S-adenosyl-L-methionine</keyword>
<accession>A0A2B7Y5E0</accession>
<evidence type="ECO:0000256" key="2">
    <source>
        <dbReference type="ARBA" id="ARBA00022679"/>
    </source>
</evidence>
<dbReference type="OrthoDB" id="1535081at2759"/>
<feature type="active site" description="Proton acceptor" evidence="4">
    <location>
        <position position="290"/>
    </location>
</feature>
<gene>
    <name evidence="6" type="ORF">AJ80_05246</name>
</gene>
<reference evidence="6 7" key="1">
    <citation type="submission" date="2017-10" db="EMBL/GenBank/DDBJ databases">
        <title>Comparative genomics in systemic dimorphic fungi from Ajellomycetaceae.</title>
        <authorList>
            <person name="Munoz J.F."/>
            <person name="Mcewen J.G."/>
            <person name="Clay O.K."/>
            <person name="Cuomo C.A."/>
        </authorList>
    </citation>
    <scope>NUCLEOTIDE SEQUENCE [LARGE SCALE GENOMIC DNA]</scope>
    <source>
        <strain evidence="6 7">UAMH7299</strain>
    </source>
</reference>
<evidence type="ECO:0000256" key="4">
    <source>
        <dbReference type="PIRSR" id="PIRSR005739-1"/>
    </source>
</evidence>
<dbReference type="InterPro" id="IPR001077">
    <property type="entry name" value="COMT_C"/>
</dbReference>
<dbReference type="Gene3D" id="3.40.50.150">
    <property type="entry name" value="Vaccinia Virus protein VP39"/>
    <property type="match status" value="1"/>
</dbReference>
<dbReference type="GO" id="GO:0008171">
    <property type="term" value="F:O-methyltransferase activity"/>
    <property type="evidence" value="ECO:0007669"/>
    <property type="project" value="InterPro"/>
</dbReference>
<dbReference type="Pfam" id="PF00891">
    <property type="entry name" value="Methyltransf_2"/>
    <property type="match status" value="1"/>
</dbReference>
<evidence type="ECO:0000313" key="6">
    <source>
        <dbReference type="EMBL" id="PGH16223.1"/>
    </source>
</evidence>
<dbReference type="STRING" id="1447883.A0A2B7Y5E0"/>
<dbReference type="Proteomes" id="UP000224634">
    <property type="component" value="Unassembled WGS sequence"/>
</dbReference>
<feature type="domain" description="O-methyltransferase C-terminal" evidence="5">
    <location>
        <begin position="217"/>
        <end position="355"/>
    </location>
</feature>
<keyword evidence="1" id="KW-0489">Methyltransferase</keyword>
<keyword evidence="2" id="KW-0808">Transferase</keyword>
<dbReference type="EMBL" id="PDNA01000075">
    <property type="protein sequence ID" value="PGH16223.1"/>
    <property type="molecule type" value="Genomic_DNA"/>
</dbReference>
<dbReference type="AlphaFoldDB" id="A0A2B7Y5E0"/>
<dbReference type="SUPFAM" id="SSF53335">
    <property type="entry name" value="S-adenosyl-L-methionine-dependent methyltransferases"/>
    <property type="match status" value="1"/>
</dbReference>
<dbReference type="GO" id="GO:0032259">
    <property type="term" value="P:methylation"/>
    <property type="evidence" value="ECO:0007669"/>
    <property type="project" value="UniProtKB-KW"/>
</dbReference>
<evidence type="ECO:0000256" key="1">
    <source>
        <dbReference type="ARBA" id="ARBA00022603"/>
    </source>
</evidence>
<dbReference type="InterPro" id="IPR029063">
    <property type="entry name" value="SAM-dependent_MTases_sf"/>
</dbReference>
<proteinExistence type="predicted"/>
<evidence type="ECO:0000259" key="5">
    <source>
        <dbReference type="Pfam" id="PF00891"/>
    </source>
</evidence>
<keyword evidence="7" id="KW-1185">Reference proteome</keyword>
<evidence type="ECO:0000313" key="7">
    <source>
        <dbReference type="Proteomes" id="UP000224634"/>
    </source>
</evidence>
<dbReference type="PROSITE" id="PS51683">
    <property type="entry name" value="SAM_OMT_II"/>
    <property type="match status" value="1"/>
</dbReference>
<protein>
    <recommendedName>
        <fullName evidence="5">O-methyltransferase C-terminal domain-containing protein</fullName>
    </recommendedName>
</protein>
<organism evidence="6 7">
    <name type="scientific">Polytolypa hystricis (strain UAMH7299)</name>
    <dbReference type="NCBI Taxonomy" id="1447883"/>
    <lineage>
        <taxon>Eukaryota</taxon>
        <taxon>Fungi</taxon>
        <taxon>Dikarya</taxon>
        <taxon>Ascomycota</taxon>
        <taxon>Pezizomycotina</taxon>
        <taxon>Eurotiomycetes</taxon>
        <taxon>Eurotiomycetidae</taxon>
        <taxon>Onygenales</taxon>
        <taxon>Onygenales incertae sedis</taxon>
        <taxon>Polytolypa</taxon>
    </lineage>
</organism>
<dbReference type="PANTHER" id="PTHR43712">
    <property type="entry name" value="PUTATIVE (AFU_ORTHOLOGUE AFUA_4G14580)-RELATED"/>
    <property type="match status" value="1"/>
</dbReference>
<evidence type="ECO:0000256" key="3">
    <source>
        <dbReference type="ARBA" id="ARBA00022691"/>
    </source>
</evidence>
<dbReference type="PANTHER" id="PTHR43712:SF18">
    <property type="entry name" value="PUTATIVE (AFU_ORTHOLOGUE AFUA_4G14240)-RELATED"/>
    <property type="match status" value="1"/>
</dbReference>
<dbReference type="InterPro" id="IPR016461">
    <property type="entry name" value="COMT-like"/>
</dbReference>
<sequence length="377" mass="41063">MATTLPPGAVLAATVTTPSSLAFVPVAIHFNVFAVLVGLNKPATAEEIRNACDEGRSEESKEQAPLKDTLLALAGLGLIDALDAEKEIYSANAITQHMITQSSSQDGALHFTTEVLLASAFLMPKLQSTNFRYPFPECDTPMQHAYSSMGNTHLASKHTYEIMHEQARMASFNNFMVGKFFPSAPAPSRMKSLGYDLDSLIMAEGGGRATAEGPGPVIVDIGGGRGEFLHQFHTAYPHLQPSNLILQEHNAELGDSIPSCITVMDWDFKDPLSAQPITGALMYSISHVLHNLPDAETISLLKKLAVAMEPGVSRLHIHENTKSKVCSHLHTTMIVLYGGRERGMGEWRRIAALSGLKITFEGCPTERDVFMEMMRVD</sequence>